<accession>A0A553DU32</accession>
<keyword evidence="2" id="KW-1185">Reference proteome</keyword>
<sequence length="234" mass="25908">MKNLKILIFTLLFLQIQVYSQTKSKITFGGNAAYHIGTGIQKEGTSPLLFFKNGQSAGLDFMLFPKSGTTRYKLALDYITGSNDENVVVAYAKANNIEYDTYKFTKKNPGGFSIMASPQFMLFPKSQNKRLPLMWLDLKAGVLFSNKQNLEFYLGQTTPSTEVKTNAMSFVYSPALIVNVIKTSKIFVNLKASYSNFGGFGVGVSITEQDCRGAYCYRCAGVGCLGEMPDLTKK</sequence>
<dbReference type="EMBL" id="VJZT01000017">
    <property type="protein sequence ID" value="TRX36249.1"/>
    <property type="molecule type" value="Genomic_DNA"/>
</dbReference>
<proteinExistence type="predicted"/>
<dbReference type="AlphaFoldDB" id="A0A553DU32"/>
<dbReference type="RefSeq" id="WP_144257354.1">
    <property type="nucleotide sequence ID" value="NZ_VJZT01000017.1"/>
</dbReference>
<reference evidence="1 2" key="1">
    <citation type="submission" date="2019-07" db="EMBL/GenBank/DDBJ databases">
        <title>Novel species of Flavobacterium.</title>
        <authorList>
            <person name="Liu Q."/>
            <person name="Xin Y.-H."/>
        </authorList>
    </citation>
    <scope>NUCLEOTIDE SEQUENCE [LARGE SCALE GENOMIC DNA]</scope>
    <source>
        <strain evidence="1 2">LB1R34</strain>
    </source>
</reference>
<protein>
    <submittedName>
        <fullName evidence="1">Uncharacterized protein</fullName>
    </submittedName>
</protein>
<evidence type="ECO:0000313" key="2">
    <source>
        <dbReference type="Proteomes" id="UP000316371"/>
    </source>
</evidence>
<organism evidence="1 2">
    <name type="scientific">Flavobacterium restrictum</name>
    <dbReference type="NCBI Taxonomy" id="2594428"/>
    <lineage>
        <taxon>Bacteria</taxon>
        <taxon>Pseudomonadati</taxon>
        <taxon>Bacteroidota</taxon>
        <taxon>Flavobacteriia</taxon>
        <taxon>Flavobacteriales</taxon>
        <taxon>Flavobacteriaceae</taxon>
        <taxon>Flavobacterium</taxon>
    </lineage>
</organism>
<comment type="caution">
    <text evidence="1">The sequence shown here is derived from an EMBL/GenBank/DDBJ whole genome shotgun (WGS) entry which is preliminary data.</text>
</comment>
<gene>
    <name evidence="1" type="ORF">FNW21_13880</name>
</gene>
<dbReference type="Proteomes" id="UP000316371">
    <property type="component" value="Unassembled WGS sequence"/>
</dbReference>
<name>A0A553DU32_9FLAO</name>
<evidence type="ECO:0000313" key="1">
    <source>
        <dbReference type="EMBL" id="TRX36249.1"/>
    </source>
</evidence>